<reference evidence="9" key="2">
    <citation type="journal article" date="2021" name="Genome Biol. Evol.">
        <title>Developing a high-quality reference genome for a parasitic bivalve with doubly uniparental inheritance (Bivalvia: Unionida).</title>
        <authorList>
            <person name="Smith C.H."/>
        </authorList>
    </citation>
    <scope>NUCLEOTIDE SEQUENCE</scope>
    <source>
        <strain evidence="9">CHS0354</strain>
        <tissue evidence="9">Mantle</tissue>
    </source>
</reference>
<feature type="transmembrane region" description="Helical" evidence="8">
    <location>
        <begin position="68"/>
        <end position="91"/>
    </location>
</feature>
<evidence type="ECO:0000256" key="3">
    <source>
        <dbReference type="ARBA" id="ARBA00022692"/>
    </source>
</evidence>
<feature type="transmembrane region" description="Helical" evidence="8">
    <location>
        <begin position="206"/>
        <end position="226"/>
    </location>
</feature>
<feature type="region of interest" description="Disordered" evidence="7">
    <location>
        <begin position="508"/>
        <end position="548"/>
    </location>
</feature>
<dbReference type="PANTHER" id="PTHR31158:SF1">
    <property type="entry name" value="DOXA1 FACTOR-RELATED"/>
    <property type="match status" value="1"/>
</dbReference>
<comment type="subcellular location">
    <subcellularLocation>
        <location evidence="1">Membrane</location>
        <topology evidence="1">Multi-pass membrane protein</topology>
    </subcellularLocation>
</comment>
<keyword evidence="3 8" id="KW-0812">Transmembrane</keyword>
<proteinExistence type="inferred from homology"/>
<feature type="compositionally biased region" description="Acidic residues" evidence="7">
    <location>
        <begin position="372"/>
        <end position="402"/>
    </location>
</feature>
<evidence type="ECO:0000256" key="8">
    <source>
        <dbReference type="SAM" id="Phobius"/>
    </source>
</evidence>
<keyword evidence="10" id="KW-1185">Reference proteome</keyword>
<evidence type="ECO:0000256" key="4">
    <source>
        <dbReference type="ARBA" id="ARBA00022989"/>
    </source>
</evidence>
<evidence type="ECO:0000313" key="10">
    <source>
        <dbReference type="Proteomes" id="UP001195483"/>
    </source>
</evidence>
<dbReference type="GO" id="GO:0005789">
    <property type="term" value="C:endoplasmic reticulum membrane"/>
    <property type="evidence" value="ECO:0007669"/>
    <property type="project" value="InterPro"/>
</dbReference>
<feature type="transmembrane region" description="Helical" evidence="8">
    <location>
        <begin position="272"/>
        <end position="298"/>
    </location>
</feature>
<feature type="transmembrane region" description="Helical" evidence="8">
    <location>
        <begin position="39"/>
        <end position="62"/>
    </location>
</feature>
<evidence type="ECO:0008006" key="11">
    <source>
        <dbReference type="Google" id="ProtNLM"/>
    </source>
</evidence>
<reference evidence="9" key="3">
    <citation type="submission" date="2023-05" db="EMBL/GenBank/DDBJ databases">
        <authorList>
            <person name="Smith C.H."/>
        </authorList>
    </citation>
    <scope>NUCLEOTIDE SEQUENCE</scope>
    <source>
        <strain evidence="9">CHS0354</strain>
        <tissue evidence="9">Mantle</tissue>
    </source>
</reference>
<comment type="similarity">
    <text evidence="2">Belongs to the DUOXA family.</text>
</comment>
<gene>
    <name evidence="9" type="ORF">CHS0354_007294</name>
</gene>
<dbReference type="AlphaFoldDB" id="A0AAE0WC95"/>
<keyword evidence="5 8" id="KW-0472">Membrane</keyword>
<accession>A0AAE0WC95</accession>
<feature type="compositionally biased region" description="Basic and acidic residues" evidence="7">
    <location>
        <begin position="356"/>
        <end position="366"/>
    </location>
</feature>
<evidence type="ECO:0000256" key="1">
    <source>
        <dbReference type="ARBA" id="ARBA00004141"/>
    </source>
</evidence>
<protein>
    <recommendedName>
        <fullName evidence="11">Dual oxidase maturation factor 1</fullName>
    </recommendedName>
</protein>
<comment type="caution">
    <text evidence="9">The sequence shown here is derived from an EMBL/GenBank/DDBJ whole genome shotgun (WGS) entry which is preliminary data.</text>
</comment>
<sequence>MSSFAKPRMSSSPALYSAFRTNGGPTVYPEIKTAWQADILGSGLIFAFCIVAVSFVIIIPGIRGKESVFTIIRVLTTLFIGAVILLTNFGFSWDTADISTHTKYKAGISNGIQADIGIYIGLRGINITLKGKPEHQLNETINYNEHFSWEGTQGRFGYGPYSGRINQEYRAAQFRGLPQPILWIAEYFVFDEEGIRWGRFYRTAGFYSEILLWLAFALWLLANILFFLTLHYATYVLGLCGACMIGATLVWSNVRNPFEIMIPFTDKDILKFSYGGSFWICMASGILIIVIAFIVWIVNWKSPLTAAAFFSIEVLWNQRKNKIDHKGIVRRPKREKLQLKDLEGQQSSKKANNTTKSRDDHVHNDWSSDVEYYSDDDLPPTDEENNDDDYSSDNDNDDDDNPEMTTLRVTPYGLVIPRSKAGAKELRSSGTLTLTKITTSLSNASASSSGIGSINGSISGTSVASTTSTRISIPMSEGGSTRDNRGILLDGSHNWVSQRTTEGTIPHVETPKRDINVRETSPPKDTASPSAGKVRTTRESTWFPNARRKRETPGVRFLDRQNQIFSV</sequence>
<name>A0AAE0WC95_9BIVA</name>
<keyword evidence="6" id="KW-0325">Glycoprotein</keyword>
<feature type="transmembrane region" description="Helical" evidence="8">
    <location>
        <begin position="232"/>
        <end position="251"/>
    </location>
</feature>
<dbReference type="Pfam" id="PF10204">
    <property type="entry name" value="DuoxA"/>
    <property type="match status" value="1"/>
</dbReference>
<feature type="region of interest" description="Disordered" evidence="7">
    <location>
        <begin position="339"/>
        <end position="412"/>
    </location>
</feature>
<dbReference type="PANTHER" id="PTHR31158">
    <property type="entry name" value="DUAL OXIDASE 2"/>
    <property type="match status" value="1"/>
</dbReference>
<keyword evidence="4 8" id="KW-1133">Transmembrane helix</keyword>
<evidence type="ECO:0000256" key="5">
    <source>
        <dbReference type="ARBA" id="ARBA00023136"/>
    </source>
</evidence>
<dbReference type="InterPro" id="IPR018469">
    <property type="entry name" value="Dual_oxidase_maturation_fac"/>
</dbReference>
<reference evidence="9" key="1">
    <citation type="journal article" date="2021" name="Genome Biol. Evol.">
        <title>A High-Quality Reference Genome for a Parasitic Bivalve with Doubly Uniparental Inheritance (Bivalvia: Unionida).</title>
        <authorList>
            <person name="Smith C.H."/>
        </authorList>
    </citation>
    <scope>NUCLEOTIDE SEQUENCE</scope>
    <source>
        <strain evidence="9">CHS0354</strain>
    </source>
</reference>
<dbReference type="GO" id="GO:0015031">
    <property type="term" value="P:protein transport"/>
    <property type="evidence" value="ECO:0007669"/>
    <property type="project" value="InterPro"/>
</dbReference>
<dbReference type="EMBL" id="JAEAOA010000502">
    <property type="protein sequence ID" value="KAK3608267.1"/>
    <property type="molecule type" value="Genomic_DNA"/>
</dbReference>
<organism evidence="9 10">
    <name type="scientific">Potamilus streckersoni</name>
    <dbReference type="NCBI Taxonomy" id="2493646"/>
    <lineage>
        <taxon>Eukaryota</taxon>
        <taxon>Metazoa</taxon>
        <taxon>Spiralia</taxon>
        <taxon>Lophotrochozoa</taxon>
        <taxon>Mollusca</taxon>
        <taxon>Bivalvia</taxon>
        <taxon>Autobranchia</taxon>
        <taxon>Heteroconchia</taxon>
        <taxon>Palaeoheterodonta</taxon>
        <taxon>Unionida</taxon>
        <taxon>Unionoidea</taxon>
        <taxon>Unionidae</taxon>
        <taxon>Ambleminae</taxon>
        <taxon>Lampsilini</taxon>
        <taxon>Potamilus</taxon>
    </lineage>
</organism>
<evidence type="ECO:0000256" key="2">
    <source>
        <dbReference type="ARBA" id="ARBA00009816"/>
    </source>
</evidence>
<evidence type="ECO:0000256" key="6">
    <source>
        <dbReference type="ARBA" id="ARBA00023180"/>
    </source>
</evidence>
<evidence type="ECO:0000313" key="9">
    <source>
        <dbReference type="EMBL" id="KAK3608267.1"/>
    </source>
</evidence>
<feature type="compositionally biased region" description="Polar residues" evidence="7">
    <location>
        <begin position="344"/>
        <end position="355"/>
    </location>
</feature>
<dbReference type="Proteomes" id="UP001195483">
    <property type="component" value="Unassembled WGS sequence"/>
</dbReference>
<evidence type="ECO:0000256" key="7">
    <source>
        <dbReference type="SAM" id="MobiDB-lite"/>
    </source>
</evidence>